<feature type="compositionally biased region" description="Polar residues" evidence="1">
    <location>
        <begin position="267"/>
        <end position="281"/>
    </location>
</feature>
<feature type="region of interest" description="Disordered" evidence="1">
    <location>
        <begin position="231"/>
        <end position="283"/>
    </location>
</feature>
<accession>A0AA39GW58</accession>
<evidence type="ECO:0000313" key="2">
    <source>
        <dbReference type="EMBL" id="KAK0393868.1"/>
    </source>
</evidence>
<reference evidence="2" key="1">
    <citation type="submission" date="2023-06" db="EMBL/GenBank/DDBJ databases">
        <title>Genomic analysis of the entomopathogenic nematode Steinernema hermaphroditum.</title>
        <authorList>
            <person name="Schwarz E.M."/>
            <person name="Heppert J.K."/>
            <person name="Baniya A."/>
            <person name="Schwartz H.T."/>
            <person name="Tan C.-H."/>
            <person name="Antoshechkin I."/>
            <person name="Sternberg P.W."/>
            <person name="Goodrich-Blair H."/>
            <person name="Dillman A.R."/>
        </authorList>
    </citation>
    <scope>NUCLEOTIDE SEQUENCE</scope>
    <source>
        <strain evidence="2">PS9179</strain>
        <tissue evidence="2">Whole animal</tissue>
    </source>
</reference>
<sequence length="370" mass="42441">MLSNDDEFNAQHDRFYYIQQQNYPGRIVRPTGVDSALPTTKPHKQQNYPGRVVRPTGVDCPLSITKVFSSTEPFFHVIPKELLQLETYSATKMFGVQVRDQSVNMSEMNFDLLESNRKATLYLLKVIEKKYAGMWKPGYTNEQKERVFQMVIHTIQRKYREVSAEKIRQVWCKLQHAYLRPDIPCRYRRHLRFMDTSYPIRPLPKCSIREHPHQRQLHQWVINDLRKKGAAISSSTNPNDASDREVPSEEARSERSEMSSHELHLDNGSQMQAASRNQESQPVLRHVAPAPQLAQGQVAVEAEEASRLAQQDSNAEEGMERSLSSPELPSSVANSASPAHSMETEGIEDDESDYVYILGREISPCGFFFD</sequence>
<feature type="region of interest" description="Disordered" evidence="1">
    <location>
        <begin position="295"/>
        <end position="348"/>
    </location>
</feature>
<dbReference type="EMBL" id="JAUCMV010000005">
    <property type="protein sequence ID" value="KAK0393868.1"/>
    <property type="molecule type" value="Genomic_DNA"/>
</dbReference>
<dbReference type="Proteomes" id="UP001175271">
    <property type="component" value="Unassembled WGS sequence"/>
</dbReference>
<organism evidence="2 3">
    <name type="scientific">Steinernema hermaphroditum</name>
    <dbReference type="NCBI Taxonomy" id="289476"/>
    <lineage>
        <taxon>Eukaryota</taxon>
        <taxon>Metazoa</taxon>
        <taxon>Ecdysozoa</taxon>
        <taxon>Nematoda</taxon>
        <taxon>Chromadorea</taxon>
        <taxon>Rhabditida</taxon>
        <taxon>Tylenchina</taxon>
        <taxon>Panagrolaimomorpha</taxon>
        <taxon>Strongyloidoidea</taxon>
        <taxon>Steinernematidae</taxon>
        <taxon>Steinernema</taxon>
    </lineage>
</organism>
<feature type="compositionally biased region" description="Low complexity" evidence="1">
    <location>
        <begin position="321"/>
        <end position="331"/>
    </location>
</feature>
<gene>
    <name evidence="2" type="ORF">QR680_000443</name>
</gene>
<proteinExistence type="predicted"/>
<evidence type="ECO:0000313" key="3">
    <source>
        <dbReference type="Proteomes" id="UP001175271"/>
    </source>
</evidence>
<evidence type="ECO:0000256" key="1">
    <source>
        <dbReference type="SAM" id="MobiDB-lite"/>
    </source>
</evidence>
<dbReference type="AlphaFoldDB" id="A0AA39GW58"/>
<comment type="caution">
    <text evidence="2">The sequence shown here is derived from an EMBL/GenBank/DDBJ whole genome shotgun (WGS) entry which is preliminary data.</text>
</comment>
<name>A0AA39GW58_9BILA</name>
<feature type="compositionally biased region" description="Basic and acidic residues" evidence="1">
    <location>
        <begin position="241"/>
        <end position="265"/>
    </location>
</feature>
<protein>
    <submittedName>
        <fullName evidence="2">Uncharacterized protein</fullName>
    </submittedName>
</protein>
<keyword evidence="3" id="KW-1185">Reference proteome</keyword>